<dbReference type="EMBL" id="VDMD01000009">
    <property type="protein sequence ID" value="TRM63687.1"/>
    <property type="molecule type" value="Genomic_DNA"/>
</dbReference>
<dbReference type="STRING" id="97359.A0A550CFW0"/>
<sequence>MYIIEGHCHTIAGPSLLLPHFCLSSAPCIMSLVPIGSQSQDVLVRWDQYALANGLHRTMDEYWEARRLFIGRVVNADFNEFFGSDKVDLNAWRGLCRTEGIDGADELPTVKACRKALEHVHCNIIDLVDAARQQQICRTFRHPDDLVRYSKDAGKFYPLKSAKENELLEMFLVVMQEGNTANLQPRRPRRQRR</sequence>
<comment type="caution">
    <text evidence="1">The sequence shown here is derived from an EMBL/GenBank/DDBJ whole genome shotgun (WGS) entry which is preliminary data.</text>
</comment>
<evidence type="ECO:0000313" key="1">
    <source>
        <dbReference type="EMBL" id="TRM63687.1"/>
    </source>
</evidence>
<reference evidence="1 2" key="1">
    <citation type="journal article" date="2019" name="New Phytol.">
        <title>Comparative genomics reveals unique wood-decay strategies and fruiting body development in the Schizophyllaceae.</title>
        <authorList>
            <person name="Almasi E."/>
            <person name="Sahu N."/>
            <person name="Krizsan K."/>
            <person name="Balint B."/>
            <person name="Kovacs G.M."/>
            <person name="Kiss B."/>
            <person name="Cseklye J."/>
            <person name="Drula E."/>
            <person name="Henrissat B."/>
            <person name="Nagy I."/>
            <person name="Chovatia M."/>
            <person name="Adam C."/>
            <person name="LaButti K."/>
            <person name="Lipzen A."/>
            <person name="Riley R."/>
            <person name="Grigoriev I.V."/>
            <person name="Nagy L.G."/>
        </authorList>
    </citation>
    <scope>NUCLEOTIDE SEQUENCE [LARGE SCALE GENOMIC DNA]</scope>
    <source>
        <strain evidence="1 2">NL-1724</strain>
    </source>
</reference>
<keyword evidence="2" id="KW-1185">Reference proteome</keyword>
<proteinExistence type="predicted"/>
<dbReference type="OrthoDB" id="6105938at2759"/>
<organism evidence="1 2">
    <name type="scientific">Schizophyllum amplum</name>
    <dbReference type="NCBI Taxonomy" id="97359"/>
    <lineage>
        <taxon>Eukaryota</taxon>
        <taxon>Fungi</taxon>
        <taxon>Dikarya</taxon>
        <taxon>Basidiomycota</taxon>
        <taxon>Agaricomycotina</taxon>
        <taxon>Agaricomycetes</taxon>
        <taxon>Agaricomycetidae</taxon>
        <taxon>Agaricales</taxon>
        <taxon>Schizophyllaceae</taxon>
        <taxon>Schizophyllum</taxon>
    </lineage>
</organism>
<dbReference type="AlphaFoldDB" id="A0A550CFW0"/>
<dbReference type="PANTHER" id="PTHR38846:SF1">
    <property type="entry name" value="C3H1-TYPE DOMAIN-CONTAINING PROTEIN"/>
    <property type="match status" value="1"/>
</dbReference>
<evidence type="ECO:0000313" key="2">
    <source>
        <dbReference type="Proteomes" id="UP000320762"/>
    </source>
</evidence>
<accession>A0A550CFW0</accession>
<name>A0A550CFW0_9AGAR</name>
<dbReference type="Proteomes" id="UP000320762">
    <property type="component" value="Unassembled WGS sequence"/>
</dbReference>
<gene>
    <name evidence="1" type="ORF">BD626DRAFT_495090</name>
</gene>
<dbReference type="PANTHER" id="PTHR38846">
    <property type="entry name" value="C3H1-TYPE DOMAIN-CONTAINING PROTEIN"/>
    <property type="match status" value="1"/>
</dbReference>
<protein>
    <submittedName>
        <fullName evidence="1">Uncharacterized protein</fullName>
    </submittedName>
</protein>